<evidence type="ECO:0000313" key="3">
    <source>
        <dbReference type="Proteomes" id="UP000828251"/>
    </source>
</evidence>
<dbReference type="Proteomes" id="UP000828251">
    <property type="component" value="Unassembled WGS sequence"/>
</dbReference>
<sequence>MPIGYGEFGEFRENTSDGGGGNDLALNGRSTKKVCFKNGGEGEPSDSDMAVDLAPAMPVSWRDKILRKGSEGLKRIRVLVW</sequence>
<dbReference type="AlphaFoldDB" id="A0A9D3VFX8"/>
<dbReference type="EMBL" id="JAIQCV010000007">
    <property type="protein sequence ID" value="KAH1082036.1"/>
    <property type="molecule type" value="Genomic_DNA"/>
</dbReference>
<evidence type="ECO:0000256" key="1">
    <source>
        <dbReference type="SAM" id="MobiDB-lite"/>
    </source>
</evidence>
<gene>
    <name evidence="2" type="ORF">J1N35_021797</name>
</gene>
<evidence type="ECO:0000313" key="2">
    <source>
        <dbReference type="EMBL" id="KAH1082036.1"/>
    </source>
</evidence>
<protein>
    <submittedName>
        <fullName evidence="2">Uncharacterized protein</fullName>
    </submittedName>
</protein>
<keyword evidence="3" id="KW-1185">Reference proteome</keyword>
<feature type="region of interest" description="Disordered" evidence="1">
    <location>
        <begin position="1"/>
        <end position="24"/>
    </location>
</feature>
<name>A0A9D3VFX8_9ROSI</name>
<proteinExistence type="predicted"/>
<comment type="caution">
    <text evidence="2">The sequence shown here is derived from an EMBL/GenBank/DDBJ whole genome shotgun (WGS) entry which is preliminary data.</text>
</comment>
<reference evidence="2 3" key="1">
    <citation type="journal article" date="2021" name="Plant Biotechnol. J.">
        <title>Multi-omics assisted identification of the key and species-specific regulatory components of drought-tolerant mechanisms in Gossypium stocksii.</title>
        <authorList>
            <person name="Yu D."/>
            <person name="Ke L."/>
            <person name="Zhang D."/>
            <person name="Wu Y."/>
            <person name="Sun Y."/>
            <person name="Mei J."/>
            <person name="Sun J."/>
            <person name="Sun Y."/>
        </authorList>
    </citation>
    <scope>NUCLEOTIDE SEQUENCE [LARGE SCALE GENOMIC DNA]</scope>
    <source>
        <strain evidence="3">cv. E1</strain>
        <tissue evidence="2">Leaf</tissue>
    </source>
</reference>
<organism evidence="2 3">
    <name type="scientific">Gossypium stocksii</name>
    <dbReference type="NCBI Taxonomy" id="47602"/>
    <lineage>
        <taxon>Eukaryota</taxon>
        <taxon>Viridiplantae</taxon>
        <taxon>Streptophyta</taxon>
        <taxon>Embryophyta</taxon>
        <taxon>Tracheophyta</taxon>
        <taxon>Spermatophyta</taxon>
        <taxon>Magnoliopsida</taxon>
        <taxon>eudicotyledons</taxon>
        <taxon>Gunneridae</taxon>
        <taxon>Pentapetalae</taxon>
        <taxon>rosids</taxon>
        <taxon>malvids</taxon>
        <taxon>Malvales</taxon>
        <taxon>Malvaceae</taxon>
        <taxon>Malvoideae</taxon>
        <taxon>Gossypium</taxon>
    </lineage>
</organism>
<accession>A0A9D3VFX8</accession>